<evidence type="ECO:0000256" key="1">
    <source>
        <dbReference type="SAM" id="SignalP"/>
    </source>
</evidence>
<evidence type="ECO:0000313" key="2">
    <source>
        <dbReference type="EMBL" id="MFH0265872.1"/>
    </source>
</evidence>
<dbReference type="PROSITE" id="PS51257">
    <property type="entry name" value="PROKAR_LIPOPROTEIN"/>
    <property type="match status" value="1"/>
</dbReference>
<keyword evidence="3" id="KW-1185">Reference proteome</keyword>
<dbReference type="EMBL" id="JBIHSN010000002">
    <property type="protein sequence ID" value="MFH0265872.1"/>
    <property type="molecule type" value="Genomic_DNA"/>
</dbReference>
<comment type="caution">
    <text evidence="2">The sequence shown here is derived from an EMBL/GenBank/DDBJ whole genome shotgun (WGS) entry which is preliminary data.</text>
</comment>
<protein>
    <recommendedName>
        <fullName evidence="4">Lipoprotein</fullName>
    </recommendedName>
</protein>
<sequence length="326" mass="35738">MRFSVKKSVVLCAAVFAASGLTGCNSDSNDKSSNDSDIVILDELYAGKDPSTVDDDAVVGETYTFDSGVPFFKAIDQTDVDELNVAIAILGKVTQPYDLESDKLRTNLRARVRCGNDSVTQVVEHIQPDGQGDYTFADHLIDDGNGGYATIINKPSYQDTNARWKVGQPESGIKGEWTYSPEILAVPQTKQALYQETMDTAFATFQQINQTYKNETAQTVVDTLSGNIDENVSDVNALIVGSESDVDVIFELNGLKKIEHPVGYDDVQYVTVGSKIGVYELRGSHNTCEYSLAILSGSNYAADIIYKTLEIQGTYQPEDEMTDDMY</sequence>
<name>A0ABW7IW38_9VIBR</name>
<reference evidence="2 3" key="1">
    <citation type="submission" date="2024-10" db="EMBL/GenBank/DDBJ databases">
        <authorList>
            <person name="Yibar A."/>
            <person name="Saticioglu I.B."/>
            <person name="Duman M."/>
            <person name="Ajmi N."/>
            <person name="Gurler F."/>
            <person name="Ay H."/>
            <person name="Onuk E."/>
            <person name="Guler S."/>
            <person name="Romalde J.L."/>
        </authorList>
    </citation>
    <scope>NUCLEOTIDE SEQUENCE [LARGE SCALE GENOMIC DNA]</scope>
    <source>
        <strain evidence="2 3">14-MA-B</strain>
    </source>
</reference>
<evidence type="ECO:0000313" key="3">
    <source>
        <dbReference type="Proteomes" id="UP001607151"/>
    </source>
</evidence>
<evidence type="ECO:0008006" key="4">
    <source>
        <dbReference type="Google" id="ProtNLM"/>
    </source>
</evidence>
<gene>
    <name evidence="2" type="ORF">ACGRQ9_10380</name>
</gene>
<keyword evidence="1" id="KW-0732">Signal</keyword>
<accession>A0ABW7IW38</accession>
<proteinExistence type="predicted"/>
<feature type="signal peptide" evidence="1">
    <location>
        <begin position="1"/>
        <end position="22"/>
    </location>
</feature>
<organism evidence="2 3">
    <name type="scientific">Vibrio rumoiensis</name>
    <dbReference type="NCBI Taxonomy" id="76258"/>
    <lineage>
        <taxon>Bacteria</taxon>
        <taxon>Pseudomonadati</taxon>
        <taxon>Pseudomonadota</taxon>
        <taxon>Gammaproteobacteria</taxon>
        <taxon>Vibrionales</taxon>
        <taxon>Vibrionaceae</taxon>
        <taxon>Vibrio</taxon>
    </lineage>
</organism>
<feature type="chain" id="PRO_5045065816" description="Lipoprotein" evidence="1">
    <location>
        <begin position="23"/>
        <end position="326"/>
    </location>
</feature>
<dbReference type="RefSeq" id="WP_394607868.1">
    <property type="nucleotide sequence ID" value="NZ_JBIHSN010000002.1"/>
</dbReference>
<dbReference type="Proteomes" id="UP001607151">
    <property type="component" value="Unassembled WGS sequence"/>
</dbReference>